<evidence type="ECO:0000256" key="2">
    <source>
        <dbReference type="ARBA" id="ARBA00022559"/>
    </source>
</evidence>
<keyword evidence="3 4" id="KW-0560">Oxidoreductase</keyword>
<proteinExistence type="inferred from homology"/>
<gene>
    <name evidence="6" type="ORF">QE109_15325</name>
</gene>
<dbReference type="PANTHER" id="PTHR11592">
    <property type="entry name" value="GLUTATHIONE PEROXIDASE"/>
    <property type="match status" value="1"/>
</dbReference>
<evidence type="ECO:0000256" key="3">
    <source>
        <dbReference type="ARBA" id="ARBA00023002"/>
    </source>
</evidence>
<reference evidence="6 7" key="1">
    <citation type="submission" date="2023-04" db="EMBL/GenBank/DDBJ databases">
        <title>Fusibacter bizertensis strain WBS, isolated from littoral bottom sediments of the Arctic seas - biochemical and genomic analysis.</title>
        <authorList>
            <person name="Brioukhanov A.L."/>
        </authorList>
    </citation>
    <scope>NUCLEOTIDE SEQUENCE [LARGE SCALE GENOMIC DNA]</scope>
    <source>
        <strain evidence="6 7">WBS</strain>
    </source>
</reference>
<evidence type="ECO:0000256" key="4">
    <source>
        <dbReference type="RuleBase" id="RU000499"/>
    </source>
</evidence>
<dbReference type="PROSITE" id="PS51355">
    <property type="entry name" value="GLUTATHIONE_PEROXID_3"/>
    <property type="match status" value="1"/>
</dbReference>
<dbReference type="SUPFAM" id="SSF52833">
    <property type="entry name" value="Thioredoxin-like"/>
    <property type="match status" value="1"/>
</dbReference>
<comment type="caution">
    <text evidence="6">The sequence shown here is derived from an EMBL/GenBank/DDBJ whole genome shotgun (WGS) entry which is preliminary data.</text>
</comment>
<dbReference type="PROSITE" id="PS00763">
    <property type="entry name" value="GLUTATHIONE_PEROXID_2"/>
    <property type="match status" value="1"/>
</dbReference>
<dbReference type="InterPro" id="IPR013766">
    <property type="entry name" value="Thioredoxin_domain"/>
</dbReference>
<comment type="similarity">
    <text evidence="1 4">Belongs to the glutathione peroxidase family.</text>
</comment>
<accession>A0ABT6NGG9</accession>
<dbReference type="PIRSF" id="PIRSF000303">
    <property type="entry name" value="Glutathion_perox"/>
    <property type="match status" value="1"/>
</dbReference>
<dbReference type="EMBL" id="JARYZI010000013">
    <property type="protein sequence ID" value="MDH8679529.1"/>
    <property type="molecule type" value="Genomic_DNA"/>
</dbReference>
<dbReference type="RefSeq" id="WP_281095426.1">
    <property type="nucleotide sequence ID" value="NZ_JARYZI010000013.1"/>
</dbReference>
<dbReference type="PROSITE" id="PS00460">
    <property type="entry name" value="GLUTATHIONE_PEROXID_1"/>
    <property type="match status" value="1"/>
</dbReference>
<organism evidence="6 7">
    <name type="scientific">Fusibacter bizertensis</name>
    <dbReference type="NCBI Taxonomy" id="1488331"/>
    <lineage>
        <taxon>Bacteria</taxon>
        <taxon>Bacillati</taxon>
        <taxon>Bacillota</taxon>
        <taxon>Clostridia</taxon>
        <taxon>Eubacteriales</taxon>
        <taxon>Eubacteriales Family XII. Incertae Sedis</taxon>
        <taxon>Fusibacter</taxon>
    </lineage>
</organism>
<feature type="domain" description="Thioredoxin" evidence="5">
    <location>
        <begin position="1"/>
        <end position="181"/>
    </location>
</feature>
<evidence type="ECO:0000259" key="5">
    <source>
        <dbReference type="PROSITE" id="PS51352"/>
    </source>
</evidence>
<dbReference type="InterPro" id="IPR000889">
    <property type="entry name" value="Glutathione_peroxidase"/>
</dbReference>
<evidence type="ECO:0000256" key="1">
    <source>
        <dbReference type="ARBA" id="ARBA00006926"/>
    </source>
</evidence>
<evidence type="ECO:0000313" key="6">
    <source>
        <dbReference type="EMBL" id="MDH8679529.1"/>
    </source>
</evidence>
<dbReference type="PROSITE" id="PS51352">
    <property type="entry name" value="THIOREDOXIN_2"/>
    <property type="match status" value="1"/>
</dbReference>
<dbReference type="InterPro" id="IPR029759">
    <property type="entry name" value="GPX_AS"/>
</dbReference>
<dbReference type="Pfam" id="PF00255">
    <property type="entry name" value="GSHPx"/>
    <property type="match status" value="1"/>
</dbReference>
<dbReference type="InterPro" id="IPR036249">
    <property type="entry name" value="Thioredoxin-like_sf"/>
</dbReference>
<dbReference type="PRINTS" id="PR01011">
    <property type="entry name" value="GLUTPROXDASE"/>
</dbReference>
<dbReference type="PANTHER" id="PTHR11592:SF78">
    <property type="entry name" value="GLUTATHIONE PEROXIDASE"/>
    <property type="match status" value="1"/>
</dbReference>
<keyword evidence="2 4" id="KW-0575">Peroxidase</keyword>
<dbReference type="InterPro" id="IPR029760">
    <property type="entry name" value="GPX_CS"/>
</dbReference>
<name>A0ABT6NGG9_9FIRM</name>
<dbReference type="Gene3D" id="3.40.30.10">
    <property type="entry name" value="Glutaredoxin"/>
    <property type="match status" value="1"/>
</dbReference>
<dbReference type="CDD" id="cd00340">
    <property type="entry name" value="GSH_Peroxidase"/>
    <property type="match status" value="1"/>
</dbReference>
<dbReference type="Proteomes" id="UP001158045">
    <property type="component" value="Unassembled WGS sequence"/>
</dbReference>
<keyword evidence="7" id="KW-1185">Reference proteome</keyword>
<dbReference type="GO" id="GO:0004601">
    <property type="term" value="F:peroxidase activity"/>
    <property type="evidence" value="ECO:0007669"/>
    <property type="project" value="UniProtKB-KW"/>
</dbReference>
<protein>
    <recommendedName>
        <fullName evidence="4">Glutathione peroxidase</fullName>
    </recommendedName>
</protein>
<sequence>MNIYDFNAKDIDGNEVSLSDYEGKVLLVVNTASKCGFTPQYEDLQKLYLEFKDQGVEILGFPCNQFNAQEPGTNDDTKNFCSLNYGVTFPLFEKTDVNGADAHPVFKYLKDEAQFEGLDLSHPTNKILDNILKEKYPEFTIGNAIRWNFTKFLIDRKGNVVKRFESSFEPLDLKEHLLPLL</sequence>
<evidence type="ECO:0000313" key="7">
    <source>
        <dbReference type="Proteomes" id="UP001158045"/>
    </source>
</evidence>